<dbReference type="RefSeq" id="WP_183123884.1">
    <property type="nucleotide sequence ID" value="NZ_JACJHR010000014.1"/>
</dbReference>
<dbReference type="Proteomes" id="UP000550260">
    <property type="component" value="Unassembled WGS sequence"/>
</dbReference>
<organism evidence="2 3">
    <name type="scientific">Amycolatopsis echigonensis</name>
    <dbReference type="NCBI Taxonomy" id="2576905"/>
    <lineage>
        <taxon>Bacteria</taxon>
        <taxon>Bacillati</taxon>
        <taxon>Actinomycetota</taxon>
        <taxon>Actinomycetes</taxon>
        <taxon>Pseudonocardiales</taxon>
        <taxon>Pseudonocardiaceae</taxon>
        <taxon>Amycolatopsis</taxon>
    </lineage>
</organism>
<dbReference type="EMBL" id="JACJHR010000014">
    <property type="protein sequence ID" value="MBB2500018.1"/>
    <property type="molecule type" value="Genomic_DNA"/>
</dbReference>
<proteinExistence type="predicted"/>
<reference evidence="2 3" key="1">
    <citation type="submission" date="2020-08" db="EMBL/GenBank/DDBJ databases">
        <title>Amycolatopsis echigonensis JCM 21831.</title>
        <authorList>
            <person name="Tedsree N."/>
            <person name="Kuncharoen N."/>
            <person name="Likhitwitayawuid K."/>
            <person name="Tanasupawat S."/>
        </authorList>
    </citation>
    <scope>NUCLEOTIDE SEQUENCE [LARGE SCALE GENOMIC DNA]</scope>
    <source>
        <strain evidence="2 3">JCM 21831</strain>
    </source>
</reference>
<protein>
    <submittedName>
        <fullName evidence="2">Uncharacterized protein</fullName>
    </submittedName>
</protein>
<sequence>MASINRAAGDESMAAVVRSAIAEPATNVNWAVADVGPVARGSRVAEPSANADASPAAEVESVDGETRDVVRLLRRFGGRAFALAFVAGITGLTTVALVVGLVGFALVLAPVRGVRRGDGPAARVPPGW</sequence>
<keyword evidence="1" id="KW-0472">Membrane</keyword>
<evidence type="ECO:0000256" key="1">
    <source>
        <dbReference type="SAM" id="Phobius"/>
    </source>
</evidence>
<name>A0A8E1VX61_9PSEU</name>
<accession>A0A8E1VX61</accession>
<keyword evidence="1" id="KW-1133">Transmembrane helix</keyword>
<comment type="caution">
    <text evidence="2">The sequence shown here is derived from an EMBL/GenBank/DDBJ whole genome shotgun (WGS) entry which is preliminary data.</text>
</comment>
<evidence type="ECO:0000313" key="3">
    <source>
        <dbReference type="Proteomes" id="UP000550260"/>
    </source>
</evidence>
<dbReference type="AlphaFoldDB" id="A0A8E1VX61"/>
<gene>
    <name evidence="2" type="ORF">H5411_12890</name>
</gene>
<evidence type="ECO:0000313" key="2">
    <source>
        <dbReference type="EMBL" id="MBB2500018.1"/>
    </source>
</evidence>
<feature type="transmembrane region" description="Helical" evidence="1">
    <location>
        <begin position="81"/>
        <end position="109"/>
    </location>
</feature>
<keyword evidence="1" id="KW-0812">Transmembrane</keyword>